<dbReference type="GO" id="GO:0008270">
    <property type="term" value="F:zinc ion binding"/>
    <property type="evidence" value="ECO:0007669"/>
    <property type="project" value="UniProtKB-KW"/>
</dbReference>
<proteinExistence type="predicted"/>
<feature type="region of interest" description="Disordered" evidence="4">
    <location>
        <begin position="363"/>
        <end position="385"/>
    </location>
</feature>
<comment type="caution">
    <text evidence="6">The sequence shown here is derived from an EMBL/GenBank/DDBJ whole genome shotgun (WGS) entry which is preliminary data.</text>
</comment>
<dbReference type="GO" id="GO:0043539">
    <property type="term" value="F:protein serine/threonine kinase activator activity"/>
    <property type="evidence" value="ECO:0007669"/>
    <property type="project" value="TreeGrafter"/>
</dbReference>
<keyword evidence="2" id="KW-0863">Zinc-finger</keyword>
<evidence type="ECO:0000256" key="1">
    <source>
        <dbReference type="ARBA" id="ARBA00022723"/>
    </source>
</evidence>
<evidence type="ECO:0000256" key="4">
    <source>
        <dbReference type="SAM" id="MobiDB-lite"/>
    </source>
</evidence>
<organism evidence="6 7">
    <name type="scientific">Albula glossodonta</name>
    <name type="common">roundjaw bonefish</name>
    <dbReference type="NCBI Taxonomy" id="121402"/>
    <lineage>
        <taxon>Eukaryota</taxon>
        <taxon>Metazoa</taxon>
        <taxon>Chordata</taxon>
        <taxon>Craniata</taxon>
        <taxon>Vertebrata</taxon>
        <taxon>Euteleostomi</taxon>
        <taxon>Actinopterygii</taxon>
        <taxon>Neopterygii</taxon>
        <taxon>Teleostei</taxon>
        <taxon>Albuliformes</taxon>
        <taxon>Albulidae</taxon>
        <taxon>Albula</taxon>
    </lineage>
</organism>
<dbReference type="Pfam" id="PF07535">
    <property type="entry name" value="zf-DBF"/>
    <property type="match status" value="1"/>
</dbReference>
<evidence type="ECO:0000313" key="6">
    <source>
        <dbReference type="EMBL" id="KAG9350108.1"/>
    </source>
</evidence>
<sequence>MMQRQTQFLDVLGVQQLKGKSFYLDEVKSRRTALLVEAIARFEGKVESFLNKDVSFVISGSQEAWYECQSGKVQRVAGGPQDVASSSPVSTHHRHSQDGNNSSSSSSQRAATPKPAVCGSRGKALLEKAIRNSERCRGSSVLANARSWGVKIVHKKTRESPVPRVVKAGALKLPYMKIEDCSRKYKPLHLQSMSFPMLDYTGRFSPFEPPAPPPPGRHKDQDHKAKERRQDPCTSQEKLLAPLSLTPSHRWARKKTVGFCECCQMAFKEQDEVRFLDLVELCHTRHLKSDRHRGFVQDSSHYSVVDQLVTLMQPGFADPVKSPATMRLNFPPAPSLDSMMELDPQGHSETEKAIQILLTQCSPPRLSPHPAQASPGVQEMDSPATKPLDTTTFSISQDRVELDPVPLIALTTPTTIPSSVRFGHSHLETGSLCETGEREVDSKQDRLSVETESSEQSKKDRPRSRTLPDRLSTLLNPRKRRRASSLSPRASKRQRMSWQPISEPTLVCPSISGNLRAPGLTPTPSGNDSCTTQASQDSDMTLSQSHSSIFIESALLPDPSACSPSSSESDWDCGVLSRLIPVAPAKAEQCLLDLDLLQRPCIQLQDSSYESRLCSVLHPPTPPPSVYGEDTDPPLCSKTLEPCLEACAILGLGVQH</sequence>
<reference evidence="6" key="1">
    <citation type="thesis" date="2021" institute="BYU ScholarsArchive" country="Provo, UT, USA">
        <title>Applications of and Algorithms for Genome Assembly and Genomic Analyses with an Emphasis on Marine Teleosts.</title>
        <authorList>
            <person name="Pickett B.D."/>
        </authorList>
    </citation>
    <scope>NUCLEOTIDE SEQUENCE</scope>
    <source>
        <strain evidence="6">HI-2016</strain>
    </source>
</reference>
<dbReference type="InterPro" id="IPR038545">
    <property type="entry name" value="Znf_DBF_sf"/>
</dbReference>
<keyword evidence="7" id="KW-1185">Reference proteome</keyword>
<feature type="region of interest" description="Disordered" evidence="4">
    <location>
        <begin position="431"/>
        <end position="499"/>
    </location>
</feature>
<keyword evidence="1" id="KW-0479">Metal-binding</keyword>
<dbReference type="PANTHER" id="PTHR15375:SF24">
    <property type="entry name" value="PROTEIN DBF4 HOMOLOG B"/>
    <property type="match status" value="1"/>
</dbReference>
<feature type="region of interest" description="Disordered" evidence="4">
    <location>
        <begin position="204"/>
        <end position="239"/>
    </location>
</feature>
<dbReference type="OrthoDB" id="21380at2759"/>
<evidence type="ECO:0000259" key="5">
    <source>
        <dbReference type="Pfam" id="PF07535"/>
    </source>
</evidence>
<feature type="region of interest" description="Disordered" evidence="4">
    <location>
        <begin position="512"/>
        <end position="535"/>
    </location>
</feature>
<dbReference type="PANTHER" id="PTHR15375">
    <property type="entry name" value="ACTIVATOR OF S-PHASE KINASE-RELATED"/>
    <property type="match status" value="1"/>
</dbReference>
<dbReference type="AlphaFoldDB" id="A0A8T2PKP7"/>
<gene>
    <name evidence="6" type="ORF">JZ751_026461</name>
</gene>
<feature type="domain" description="DBF4-type" evidence="5">
    <location>
        <begin position="284"/>
        <end position="310"/>
    </location>
</feature>
<feature type="compositionally biased region" description="Polar residues" evidence="4">
    <location>
        <begin position="522"/>
        <end position="535"/>
    </location>
</feature>
<dbReference type="GO" id="GO:0010571">
    <property type="term" value="P:positive regulation of nuclear cell cycle DNA replication"/>
    <property type="evidence" value="ECO:0007669"/>
    <property type="project" value="TreeGrafter"/>
</dbReference>
<keyword evidence="3" id="KW-0862">Zinc</keyword>
<dbReference type="GO" id="GO:0031431">
    <property type="term" value="C:Dbf4-dependent protein kinase complex"/>
    <property type="evidence" value="ECO:0007669"/>
    <property type="project" value="TreeGrafter"/>
</dbReference>
<accession>A0A8T2PKP7</accession>
<evidence type="ECO:0000256" key="2">
    <source>
        <dbReference type="ARBA" id="ARBA00022771"/>
    </source>
</evidence>
<evidence type="ECO:0000313" key="7">
    <source>
        <dbReference type="Proteomes" id="UP000824540"/>
    </source>
</evidence>
<dbReference type="InterPro" id="IPR006572">
    <property type="entry name" value="Znf_DBF"/>
</dbReference>
<dbReference type="Proteomes" id="UP000824540">
    <property type="component" value="Unassembled WGS sequence"/>
</dbReference>
<dbReference type="Gene3D" id="6.10.250.3410">
    <property type="entry name" value="DBF zinc finger"/>
    <property type="match status" value="1"/>
</dbReference>
<feature type="region of interest" description="Disordered" evidence="4">
    <location>
        <begin position="77"/>
        <end position="118"/>
    </location>
</feature>
<dbReference type="GO" id="GO:0003676">
    <property type="term" value="F:nucleic acid binding"/>
    <property type="evidence" value="ECO:0007669"/>
    <property type="project" value="InterPro"/>
</dbReference>
<dbReference type="InterPro" id="IPR051590">
    <property type="entry name" value="Replication_Regulatory_Kinase"/>
</dbReference>
<protein>
    <recommendedName>
        <fullName evidence="5">DBF4-type domain-containing protein</fullName>
    </recommendedName>
</protein>
<name>A0A8T2PKP7_9TELE</name>
<dbReference type="GO" id="GO:1901987">
    <property type="term" value="P:regulation of cell cycle phase transition"/>
    <property type="evidence" value="ECO:0007669"/>
    <property type="project" value="TreeGrafter"/>
</dbReference>
<feature type="compositionally biased region" description="Basic and acidic residues" evidence="4">
    <location>
        <begin position="217"/>
        <end position="231"/>
    </location>
</feature>
<evidence type="ECO:0000256" key="3">
    <source>
        <dbReference type="ARBA" id="ARBA00022833"/>
    </source>
</evidence>
<dbReference type="EMBL" id="JAFBMS010000008">
    <property type="protein sequence ID" value="KAG9350108.1"/>
    <property type="molecule type" value="Genomic_DNA"/>
</dbReference>
<feature type="compositionally biased region" description="Basic and acidic residues" evidence="4">
    <location>
        <begin position="435"/>
        <end position="459"/>
    </location>
</feature>